<dbReference type="EMBL" id="BAAAQQ010000002">
    <property type="protein sequence ID" value="GAA2115680.1"/>
    <property type="molecule type" value="Genomic_DNA"/>
</dbReference>
<reference evidence="2 3" key="1">
    <citation type="journal article" date="2019" name="Int. J. Syst. Evol. Microbiol.">
        <title>The Global Catalogue of Microorganisms (GCM) 10K type strain sequencing project: providing services to taxonomists for standard genome sequencing and annotation.</title>
        <authorList>
            <consortium name="The Broad Institute Genomics Platform"/>
            <consortium name="The Broad Institute Genome Sequencing Center for Infectious Disease"/>
            <person name="Wu L."/>
            <person name="Ma J."/>
        </authorList>
    </citation>
    <scope>NUCLEOTIDE SEQUENCE [LARGE SCALE GENOMIC DNA]</scope>
    <source>
        <strain evidence="2 3">JCM 16021</strain>
    </source>
</reference>
<accession>A0ABN2XT22</accession>
<name>A0ABN2XT22_9ACTN</name>
<comment type="caution">
    <text evidence="2">The sequence shown here is derived from an EMBL/GenBank/DDBJ whole genome shotgun (WGS) entry which is preliminary data.</text>
</comment>
<evidence type="ECO:0000256" key="1">
    <source>
        <dbReference type="SAM" id="MobiDB-lite"/>
    </source>
</evidence>
<organism evidence="2 3">
    <name type="scientific">Nocardioides bigeumensis</name>
    <dbReference type="NCBI Taxonomy" id="433657"/>
    <lineage>
        <taxon>Bacteria</taxon>
        <taxon>Bacillati</taxon>
        <taxon>Actinomycetota</taxon>
        <taxon>Actinomycetes</taxon>
        <taxon>Propionibacteriales</taxon>
        <taxon>Nocardioidaceae</taxon>
        <taxon>Nocardioides</taxon>
    </lineage>
</organism>
<feature type="region of interest" description="Disordered" evidence="1">
    <location>
        <begin position="1"/>
        <end position="73"/>
    </location>
</feature>
<evidence type="ECO:0000313" key="2">
    <source>
        <dbReference type="EMBL" id="GAA2115680.1"/>
    </source>
</evidence>
<protein>
    <submittedName>
        <fullName evidence="2">Uncharacterized protein</fullName>
    </submittedName>
</protein>
<keyword evidence="3" id="KW-1185">Reference proteome</keyword>
<dbReference type="Proteomes" id="UP001500575">
    <property type="component" value="Unassembled WGS sequence"/>
</dbReference>
<evidence type="ECO:0000313" key="3">
    <source>
        <dbReference type="Proteomes" id="UP001500575"/>
    </source>
</evidence>
<gene>
    <name evidence="2" type="ORF">GCM10009843_05300</name>
</gene>
<sequence>MLATLRPRLALPSRSDDGPLESDEECIGAMEQWRPDTQRTIDPVLRLPRDSAGRLTPPTGVPVFSGGRGAVHR</sequence>
<proteinExistence type="predicted"/>